<dbReference type="EMBL" id="AE001826">
    <property type="protein sequence ID" value="AAF12619.1"/>
    <property type="molecule type" value="Genomic_DNA"/>
</dbReference>
<feature type="signal peptide" evidence="1">
    <location>
        <begin position="1"/>
        <end position="21"/>
    </location>
</feature>
<dbReference type="Pfam" id="PF10016">
    <property type="entry name" value="DUF2259"/>
    <property type="match status" value="1"/>
</dbReference>
<sequence length="237" mass="25410">MTWHVLWLLALASVLSSSAQRAMVVSDEQVKHVYFSPDGQRVLVAFDGENGGRALDDQRLKVLTMGGGEDWNVSSQHDLEGATGKARSPAPNMLLDRFWPLLAPSGFSRQRESRPVFAAKSSQVSRAGQSVKYPVKLWVKTATLKLNVSKGSGAYCPDPSIMDGFGAPAEFSLVLTGADGRQQVLAGPKSSAAPCVYAYELRRVDVQGKSLLITVAAHAPGVEGPNISLDFVIVTVK</sequence>
<dbReference type="PIR" id="H75630">
    <property type="entry name" value="H75630"/>
</dbReference>
<proteinExistence type="predicted"/>
<dbReference type="KEGG" id="dra:DR_B0116"/>
<feature type="chain" id="PRO_5009974357" description="DUF2259 domain-containing protein" evidence="1">
    <location>
        <begin position="22"/>
        <end position="237"/>
    </location>
</feature>
<evidence type="ECO:0000313" key="2">
    <source>
        <dbReference type="EMBL" id="AAF12619.1"/>
    </source>
</evidence>
<keyword evidence="1" id="KW-0732">Signal</keyword>
<dbReference type="RefSeq" id="WP_010884035.1">
    <property type="nucleotide sequence ID" value="NC_000958.1"/>
</dbReference>
<reference evidence="2 3" key="1">
    <citation type="journal article" date="1999" name="Science">
        <title>Genome sequence of the radioresistant bacterium Deinococcus radiodurans R1.</title>
        <authorList>
            <person name="White O."/>
            <person name="Eisen J.A."/>
            <person name="Heidelberg J.F."/>
            <person name="Hickey E.K."/>
            <person name="Peterson J.D."/>
            <person name="Dodson R.J."/>
            <person name="Haft D.H."/>
            <person name="Gwinn M.L."/>
            <person name="Nelson W.C."/>
            <person name="Richardson D.L."/>
            <person name="Moffat K.S."/>
            <person name="Qin H."/>
            <person name="Jiang L."/>
            <person name="Pamphile W."/>
            <person name="Crosby M."/>
            <person name="Shen M."/>
            <person name="Vamathevan J.J."/>
            <person name="Lam P."/>
            <person name="McDonald L."/>
            <person name="Utterback T."/>
            <person name="Zalewski C."/>
            <person name="Makarova K.S."/>
            <person name="Aravind L."/>
            <person name="Daly M.J."/>
            <person name="Minton K.W."/>
            <person name="Fleischmann R.D."/>
            <person name="Ketchum K.A."/>
            <person name="Nelson K.E."/>
            <person name="Salzberg S."/>
            <person name="Smith H.O."/>
            <person name="Venter J.C."/>
            <person name="Fraser C.M."/>
        </authorList>
    </citation>
    <scope>NUCLEOTIDE SEQUENCE [LARGE SCALE GENOMIC DNA]</scope>
    <source>
        <strain evidence="3">ATCC 13939 / DSM 20539 / JCM 16871 / LMG 4051 / NBRC 15346 / NCIMB 9279 / R1 / VKM B-1422</strain>
    </source>
</reference>
<dbReference type="InterPro" id="IPR018725">
    <property type="entry name" value="DUF2259_secreted"/>
</dbReference>
<dbReference type="InParanoid" id="Q9RZL0"/>
<gene>
    <name evidence="2" type="ordered locus">DR_B0116</name>
</gene>
<dbReference type="PATRIC" id="fig|243230.17.peg.113"/>
<dbReference type="AlphaFoldDB" id="Q9RZL0"/>
<dbReference type="HOGENOM" id="CLU_1169145_0_0_0"/>
<protein>
    <recommendedName>
        <fullName evidence="4">DUF2259 domain-containing protein</fullName>
    </recommendedName>
</protein>
<evidence type="ECO:0000313" key="3">
    <source>
        <dbReference type="Proteomes" id="UP000002524"/>
    </source>
</evidence>
<evidence type="ECO:0000256" key="1">
    <source>
        <dbReference type="SAM" id="SignalP"/>
    </source>
</evidence>
<name>Q9RZL0_DEIRA</name>
<organism evidence="2 3">
    <name type="scientific">Deinococcus radiodurans (strain ATCC 13939 / DSM 20539 / JCM 16871 / CCUG 27074 / LMG 4051 / NBRC 15346 / NCIMB 9279 / VKM B-1422 / R1)</name>
    <dbReference type="NCBI Taxonomy" id="243230"/>
    <lineage>
        <taxon>Bacteria</taxon>
        <taxon>Thermotogati</taxon>
        <taxon>Deinococcota</taxon>
        <taxon>Deinococci</taxon>
        <taxon>Deinococcales</taxon>
        <taxon>Deinococcaceae</taxon>
        <taxon>Deinococcus</taxon>
    </lineage>
</organism>
<accession>Q9RZL0</accession>
<evidence type="ECO:0008006" key="4">
    <source>
        <dbReference type="Google" id="ProtNLM"/>
    </source>
</evidence>
<dbReference type="EnsemblBacteria" id="AAF12619">
    <property type="protein sequence ID" value="AAF12619"/>
    <property type="gene ID" value="DR_B0116"/>
</dbReference>
<geneLocation type="plasmid" evidence="3">
    <name>megaplasmid MP1</name>
</geneLocation>
<dbReference type="GeneID" id="69519365"/>
<keyword evidence="2" id="KW-0614">Plasmid</keyword>
<keyword evidence="3" id="KW-1185">Reference proteome</keyword>
<dbReference type="Proteomes" id="UP000002524">
    <property type="component" value="Plasmid MP1"/>
</dbReference>